<evidence type="ECO:0000313" key="2">
    <source>
        <dbReference type="EMBL" id="EBN2157121.1"/>
    </source>
</evidence>
<dbReference type="Pfam" id="PF05489">
    <property type="entry name" value="Phage_tail_X"/>
    <property type="match status" value="1"/>
</dbReference>
<evidence type="ECO:0000313" key="3">
    <source>
        <dbReference type="EMBL" id="EBN2829415.1"/>
    </source>
</evidence>
<protein>
    <submittedName>
        <fullName evidence="4">Phage tail protein</fullName>
    </submittedName>
</protein>
<evidence type="ECO:0000313" key="1">
    <source>
        <dbReference type="EMBL" id="EBL9210899.1"/>
    </source>
</evidence>
<proteinExistence type="predicted"/>
<accession>A0A5U0P541</accession>
<comment type="caution">
    <text evidence="4">The sequence shown here is derived from an EMBL/GenBank/DDBJ whole genome shotgun (WGS) entry which is preliminary data.</text>
</comment>
<dbReference type="InterPro" id="IPR008861">
    <property type="entry name" value="GpX-like"/>
</dbReference>
<dbReference type="EMBL" id="AAGFCB010000038">
    <property type="protein sequence ID" value="EBN2157121.1"/>
    <property type="molecule type" value="Genomic_DNA"/>
</dbReference>
<reference evidence="4" key="1">
    <citation type="submission" date="2018-07" db="EMBL/GenBank/DDBJ databases">
        <authorList>
            <consortium name="PulseNet: The National Subtyping Network for Foodborne Disease Surveillance"/>
            <person name="Tarr C.L."/>
            <person name="Trees E."/>
            <person name="Katz L.S."/>
            <person name="Carleton-Romer H.A."/>
            <person name="Stroika S."/>
            <person name="Kucerova Z."/>
            <person name="Roache K.F."/>
            <person name="Sabol A.L."/>
            <person name="Besser J."/>
            <person name="Gerner-Smidt P."/>
        </authorList>
    </citation>
    <scope>NUCLEOTIDE SEQUENCE</scope>
    <source>
        <strain evidence="4">PNUSAS015592</strain>
        <strain evidence="2">PNUSAS041911</strain>
        <strain evidence="1">PNUSAS042495</strain>
        <strain evidence="3">PNUSAS042910</strain>
    </source>
</reference>
<dbReference type="EMBL" id="AAGAQC010000024">
    <property type="protein sequence ID" value="EBL9210899.1"/>
    <property type="molecule type" value="Genomic_DNA"/>
</dbReference>
<organism evidence="4">
    <name type="scientific">Salmonella enterica</name>
    <name type="common">Salmonella choleraesuis</name>
    <dbReference type="NCBI Taxonomy" id="28901"/>
    <lineage>
        <taxon>Bacteria</taxon>
        <taxon>Pseudomonadati</taxon>
        <taxon>Pseudomonadota</taxon>
        <taxon>Gammaproteobacteria</taxon>
        <taxon>Enterobacterales</taxon>
        <taxon>Enterobacteriaceae</taxon>
        <taxon>Salmonella</taxon>
    </lineage>
</organism>
<dbReference type="EMBL" id="AAGWQQ010000066">
    <property type="protein sequence ID" value="EBS7984250.1"/>
    <property type="molecule type" value="Genomic_DNA"/>
</dbReference>
<name>A0A5U0P541_SALER</name>
<dbReference type="AlphaFoldDB" id="A0A5U0P541"/>
<sequence>MPMIYITRDGDVLDEICARHYGVAQAVAALPVVLEANRGLADVGAIFPAGVQIILPDTEATTNEGDFQLWE</sequence>
<gene>
    <name evidence="4" type="ORF">CEJ09_20835</name>
    <name evidence="2" type="ORF">DMS94_22910</name>
    <name evidence="3" type="ORF">DOF78_23065</name>
    <name evidence="1" type="ORF">DOF85_23755</name>
</gene>
<evidence type="ECO:0000313" key="4">
    <source>
        <dbReference type="EMBL" id="EBS7984250.1"/>
    </source>
</evidence>
<dbReference type="EMBL" id="AAGFHZ010000037">
    <property type="protein sequence ID" value="EBN2829415.1"/>
    <property type="molecule type" value="Genomic_DNA"/>
</dbReference>